<proteinExistence type="predicted"/>
<organism evidence="2 3">
    <name type="scientific">Octopus vulgaris</name>
    <name type="common">Common octopus</name>
    <dbReference type="NCBI Taxonomy" id="6645"/>
    <lineage>
        <taxon>Eukaryota</taxon>
        <taxon>Metazoa</taxon>
        <taxon>Spiralia</taxon>
        <taxon>Lophotrochozoa</taxon>
        <taxon>Mollusca</taxon>
        <taxon>Cephalopoda</taxon>
        <taxon>Coleoidea</taxon>
        <taxon>Octopodiformes</taxon>
        <taxon>Octopoda</taxon>
        <taxon>Incirrata</taxon>
        <taxon>Octopodidae</taxon>
        <taxon>Octopus</taxon>
    </lineage>
</organism>
<dbReference type="Proteomes" id="UP001162480">
    <property type="component" value="Chromosome 8"/>
</dbReference>
<evidence type="ECO:0000313" key="2">
    <source>
        <dbReference type="EMBL" id="CAI9726743.1"/>
    </source>
</evidence>
<feature type="compositionally biased region" description="Low complexity" evidence="1">
    <location>
        <begin position="35"/>
        <end position="51"/>
    </location>
</feature>
<dbReference type="AlphaFoldDB" id="A0AA36F9C1"/>
<accession>A0AA36F9C1</accession>
<evidence type="ECO:0000313" key="3">
    <source>
        <dbReference type="Proteomes" id="UP001162480"/>
    </source>
</evidence>
<name>A0AA36F9C1_OCTVU</name>
<dbReference type="EMBL" id="OX597821">
    <property type="protein sequence ID" value="CAI9726743.1"/>
    <property type="molecule type" value="Genomic_DNA"/>
</dbReference>
<feature type="compositionally biased region" description="Basic and acidic residues" evidence="1">
    <location>
        <begin position="52"/>
        <end position="63"/>
    </location>
</feature>
<gene>
    <name evidence="2" type="ORF">OCTVUL_1B024310</name>
</gene>
<keyword evidence="3" id="KW-1185">Reference proteome</keyword>
<feature type="compositionally biased region" description="Basic and acidic residues" evidence="1">
    <location>
        <begin position="70"/>
        <end position="80"/>
    </location>
</feature>
<reference evidence="2" key="1">
    <citation type="submission" date="2023-08" db="EMBL/GenBank/DDBJ databases">
        <authorList>
            <person name="Alioto T."/>
            <person name="Alioto T."/>
            <person name="Gomez Garrido J."/>
        </authorList>
    </citation>
    <scope>NUCLEOTIDE SEQUENCE</scope>
</reference>
<feature type="region of interest" description="Disordered" evidence="1">
    <location>
        <begin position="35"/>
        <end position="99"/>
    </location>
</feature>
<protein>
    <submittedName>
        <fullName evidence="2">Uncharacterized protein</fullName>
    </submittedName>
</protein>
<sequence length="99" mass="10985">MATLMPTNSFKKVVAGNPHSVTSFIKEQKLENNNYNSYDNLFNNTSNNDTSSNDKTDNSDSDRNSNGINRNKDISIRDGKTSSMGKKSFTGIKQTRAKS</sequence>
<evidence type="ECO:0000256" key="1">
    <source>
        <dbReference type="SAM" id="MobiDB-lite"/>
    </source>
</evidence>